<evidence type="ECO:0000256" key="6">
    <source>
        <dbReference type="ARBA" id="ARBA00022801"/>
    </source>
</evidence>
<dbReference type="Proteomes" id="UP000217103">
    <property type="component" value="Unassembled WGS sequence"/>
</dbReference>
<dbReference type="STRING" id="35622.SAMN04489764_2252"/>
<evidence type="ECO:0000256" key="9">
    <source>
        <dbReference type="ARBA" id="ARBA00023204"/>
    </source>
</evidence>
<dbReference type="GO" id="GO:0006281">
    <property type="term" value="P:DNA repair"/>
    <property type="evidence" value="ECO:0007669"/>
    <property type="project" value="UniProtKB-KW"/>
</dbReference>
<evidence type="ECO:0000256" key="1">
    <source>
        <dbReference type="ARBA" id="ARBA00006521"/>
    </source>
</evidence>
<name>A0A1H1E070_9ACTN</name>
<keyword evidence="12" id="KW-1185">Reference proteome</keyword>
<accession>A0A1H1E070</accession>
<reference evidence="11 12" key="1">
    <citation type="submission" date="2016-10" db="EMBL/GenBank/DDBJ databases">
        <authorList>
            <person name="de Groot N.N."/>
        </authorList>
    </citation>
    <scope>NUCLEOTIDE SEQUENCE [LARGE SCALE GENOMIC DNA]</scope>
    <source>
        <strain evidence="11 12">DSM 43794</strain>
    </source>
</reference>
<dbReference type="InterPro" id="IPR005273">
    <property type="entry name" value="Ura-DNA_glyco_family4"/>
</dbReference>
<keyword evidence="9" id="KW-0234">DNA repair</keyword>
<evidence type="ECO:0000256" key="3">
    <source>
        <dbReference type="ARBA" id="ARBA00022485"/>
    </source>
</evidence>
<dbReference type="GO" id="GO:0051539">
    <property type="term" value="F:4 iron, 4 sulfur cluster binding"/>
    <property type="evidence" value="ECO:0007669"/>
    <property type="project" value="UniProtKB-KW"/>
</dbReference>
<dbReference type="CDD" id="cd10030">
    <property type="entry name" value="UDG-F4_TTUDGA_SPO1dp_like"/>
    <property type="match status" value="1"/>
</dbReference>
<keyword evidence="5" id="KW-0227">DNA damage</keyword>
<dbReference type="GO" id="GO:0097506">
    <property type="term" value="F:deaminated base DNA N-glycosylase activity"/>
    <property type="evidence" value="ECO:0007669"/>
    <property type="project" value="UniProtKB-ARBA"/>
</dbReference>
<dbReference type="SMART" id="SM00986">
    <property type="entry name" value="UDG"/>
    <property type="match status" value="1"/>
</dbReference>
<gene>
    <name evidence="11" type="ORF">SAMN04489764_2252</name>
</gene>
<dbReference type="RefSeq" id="WP_093258985.1">
    <property type="nucleotide sequence ID" value="NZ_FNKK01000002.1"/>
</dbReference>
<dbReference type="InterPro" id="IPR036895">
    <property type="entry name" value="Uracil-DNA_glycosylase-like_sf"/>
</dbReference>
<protein>
    <recommendedName>
        <fullName evidence="2">Type-4 uracil-DNA glycosylase</fullName>
    </recommendedName>
</protein>
<keyword evidence="7" id="KW-0408">Iron</keyword>
<dbReference type="Gene3D" id="3.40.470.10">
    <property type="entry name" value="Uracil-DNA glycosylase-like domain"/>
    <property type="match status" value="1"/>
</dbReference>
<evidence type="ECO:0000256" key="7">
    <source>
        <dbReference type="ARBA" id="ARBA00023004"/>
    </source>
</evidence>
<evidence type="ECO:0000256" key="4">
    <source>
        <dbReference type="ARBA" id="ARBA00022723"/>
    </source>
</evidence>
<evidence type="ECO:0000256" key="5">
    <source>
        <dbReference type="ARBA" id="ARBA00022763"/>
    </source>
</evidence>
<dbReference type="NCBIfam" id="TIGR00758">
    <property type="entry name" value="UDG_fam4"/>
    <property type="match status" value="1"/>
</dbReference>
<evidence type="ECO:0000313" key="11">
    <source>
        <dbReference type="EMBL" id="SDQ82117.1"/>
    </source>
</evidence>
<evidence type="ECO:0000256" key="8">
    <source>
        <dbReference type="ARBA" id="ARBA00023014"/>
    </source>
</evidence>
<dbReference type="AlphaFoldDB" id="A0A1H1E070"/>
<dbReference type="SUPFAM" id="SSF52141">
    <property type="entry name" value="Uracil-DNA glycosylase-like"/>
    <property type="match status" value="1"/>
</dbReference>
<dbReference type="PANTHER" id="PTHR33693:SF9">
    <property type="entry name" value="TYPE-4 URACIL-DNA GLYCOSYLASE"/>
    <property type="match status" value="1"/>
</dbReference>
<dbReference type="PANTHER" id="PTHR33693">
    <property type="entry name" value="TYPE-5 URACIL-DNA GLYCOSYLASE"/>
    <property type="match status" value="1"/>
</dbReference>
<sequence>MASQGNTGAARYLPGEHTLPELRRAAAGCRGCGLYRDATQTVFGEGPPDARFLFVGEQPGDKEDLEGAPFVGPAGRILDRALKEAGIDRGTVYVTNAVKHFKFTSKGRRRIHGRPSTAEIDACLPWLTAEMEILRPAVTVVLGATAARALLGPSFRVTRHRGEPLPHGDTIMVATIHPSAVLRAPNRDAAYDGFLADIKVAARAGTS</sequence>
<feature type="domain" description="Uracil-DNA glycosylase-like" evidence="10">
    <location>
        <begin position="43"/>
        <end position="199"/>
    </location>
</feature>
<dbReference type="InterPro" id="IPR005122">
    <property type="entry name" value="Uracil-DNA_glycosylase-like"/>
</dbReference>
<evidence type="ECO:0000259" key="10">
    <source>
        <dbReference type="SMART" id="SM00986"/>
    </source>
</evidence>
<proteinExistence type="inferred from homology"/>
<dbReference type="OrthoDB" id="5290748at2"/>
<dbReference type="EMBL" id="FNKK01000002">
    <property type="protein sequence ID" value="SDQ82117.1"/>
    <property type="molecule type" value="Genomic_DNA"/>
</dbReference>
<comment type="similarity">
    <text evidence="1">Belongs to the uracil-DNA glycosylase (UDG) superfamily. Type 4 (UDGa) family.</text>
</comment>
<keyword evidence="6" id="KW-0378">Hydrolase</keyword>
<keyword evidence="3" id="KW-0004">4Fe-4S</keyword>
<dbReference type="InterPro" id="IPR051536">
    <property type="entry name" value="UDG_Type-4/5"/>
</dbReference>
<keyword evidence="8" id="KW-0411">Iron-sulfur</keyword>
<dbReference type="NCBIfam" id="TIGR03914">
    <property type="entry name" value="UDG_fam_dom"/>
    <property type="match status" value="1"/>
</dbReference>
<dbReference type="GO" id="GO:0046872">
    <property type="term" value="F:metal ion binding"/>
    <property type="evidence" value="ECO:0007669"/>
    <property type="project" value="UniProtKB-KW"/>
</dbReference>
<dbReference type="SMART" id="SM00987">
    <property type="entry name" value="UreE_C"/>
    <property type="match status" value="1"/>
</dbReference>
<organism evidence="11 12">
    <name type="scientific">Thermostaphylospora chromogena</name>
    <dbReference type="NCBI Taxonomy" id="35622"/>
    <lineage>
        <taxon>Bacteria</taxon>
        <taxon>Bacillati</taxon>
        <taxon>Actinomycetota</taxon>
        <taxon>Actinomycetes</taxon>
        <taxon>Streptosporangiales</taxon>
        <taxon>Thermomonosporaceae</taxon>
        <taxon>Thermostaphylospora</taxon>
    </lineage>
</organism>
<dbReference type="Pfam" id="PF03167">
    <property type="entry name" value="UDG"/>
    <property type="match status" value="1"/>
</dbReference>
<evidence type="ECO:0000256" key="2">
    <source>
        <dbReference type="ARBA" id="ARBA00019403"/>
    </source>
</evidence>
<keyword evidence="4" id="KW-0479">Metal-binding</keyword>
<evidence type="ECO:0000313" key="12">
    <source>
        <dbReference type="Proteomes" id="UP000217103"/>
    </source>
</evidence>